<dbReference type="EMBL" id="FNBN01000012">
    <property type="protein sequence ID" value="SDH43406.1"/>
    <property type="molecule type" value="Genomic_DNA"/>
</dbReference>
<dbReference type="RefSeq" id="WP_089838118.1">
    <property type="nucleotide sequence ID" value="NZ_FNBN01000012.1"/>
</dbReference>
<gene>
    <name evidence="1" type="ORF">SAMN04488121_112102</name>
</gene>
<organism evidence="1 2">
    <name type="scientific">Chitinophaga filiformis</name>
    <name type="common">Myxococcus filiformis</name>
    <name type="synonym">Flexibacter filiformis</name>
    <dbReference type="NCBI Taxonomy" id="104663"/>
    <lineage>
        <taxon>Bacteria</taxon>
        <taxon>Pseudomonadati</taxon>
        <taxon>Bacteroidota</taxon>
        <taxon>Chitinophagia</taxon>
        <taxon>Chitinophagales</taxon>
        <taxon>Chitinophagaceae</taxon>
        <taxon>Chitinophaga</taxon>
    </lineage>
</organism>
<dbReference type="OrthoDB" id="681012at2"/>
<evidence type="ECO:0000313" key="1">
    <source>
        <dbReference type="EMBL" id="SDH43406.1"/>
    </source>
</evidence>
<evidence type="ECO:0000313" key="2">
    <source>
        <dbReference type="Proteomes" id="UP000199045"/>
    </source>
</evidence>
<proteinExistence type="predicted"/>
<sequence length="245" mass="27521">MAKQNSLFPFTRKLGNVIGYERNGKYYLRKMPEIVRQNAATRSAAQRFGIASKKGALIRHTFYTDLDIRCDDGHINRLNKAFIAAGDNNAAITGFRFNQHTGIDRFFSVAPKLFRNETLHIPKQTLAHHKDITILEVKVIAARIDFLTREVTGTETATMTIDPRQPFEGADIALNVPGEGTLVITLQVRGMYGDRPSSNRQYLAADIIAVATPPIPDNKPTYPQPTATRQNLTRAHTYQTLIQRE</sequence>
<dbReference type="Proteomes" id="UP000199045">
    <property type="component" value="Unassembled WGS sequence"/>
</dbReference>
<accession>A0A1G8CD27</accession>
<dbReference type="STRING" id="104663.SAMN04488121_112102"/>
<name>A0A1G8CD27_CHIFI</name>
<protein>
    <submittedName>
        <fullName evidence="1">Uncharacterized protein</fullName>
    </submittedName>
</protein>
<reference evidence="1 2" key="1">
    <citation type="submission" date="2016-10" db="EMBL/GenBank/DDBJ databases">
        <authorList>
            <person name="de Groot N.N."/>
        </authorList>
    </citation>
    <scope>NUCLEOTIDE SEQUENCE [LARGE SCALE GENOMIC DNA]</scope>
    <source>
        <strain evidence="1 2">DSM 527</strain>
    </source>
</reference>
<dbReference type="AlphaFoldDB" id="A0A1G8CD27"/>